<sequence length="317" mass="35394">MPLDSRKASNDSFAGVTPAPVQLITPPDEEPSCPTRPEVLSISSSFFPGSHNAVSDIILRSSDAVLFYVNSQTILKTSKNAFDKFLGFSLDDKRFRDTIIDIPESAVVLNIIVHTLYGLSCAKHNPSYEDIETAINRMPAYGLIPKLYIVSSSPLFDLLLSHAPIYPIQIYSLAGHFGIHELAVKCSSHLLSYNLSNLTDETCKRMGPKYLKRLMCLHMNIIDSLKTIILQPPYPHGATRQCDLDEQKKLSRAWALAASYLAWDSRPDLSIHKVQTTFEALGDHLTCDDCKASLNSRIKEVVVNWVKVKDILGPRMY</sequence>
<dbReference type="Proteomes" id="UP000664032">
    <property type="component" value="Unassembled WGS sequence"/>
</dbReference>
<reference evidence="1" key="1">
    <citation type="submission" date="2021-10" db="EMBL/GenBank/DDBJ databases">
        <title>Psilocybe cubensis genome.</title>
        <authorList>
            <person name="Mckernan K.J."/>
            <person name="Crawford S."/>
            <person name="Trippe A."/>
            <person name="Kane L.T."/>
            <person name="Mclaughlin S."/>
        </authorList>
    </citation>
    <scope>NUCLEOTIDE SEQUENCE</scope>
    <source>
        <strain evidence="1">MGC-MH-2018</strain>
    </source>
</reference>
<proteinExistence type="predicted"/>
<evidence type="ECO:0000313" key="2">
    <source>
        <dbReference type="Proteomes" id="UP000664032"/>
    </source>
</evidence>
<accession>A0ACB8HI32</accession>
<protein>
    <submittedName>
        <fullName evidence="1">Uncharacterized protein</fullName>
    </submittedName>
</protein>
<comment type="caution">
    <text evidence="1">The sequence shown here is derived from an EMBL/GenBank/DDBJ whole genome shotgun (WGS) entry which is preliminary data.</text>
</comment>
<dbReference type="EMBL" id="JAFIQS020000001">
    <property type="protein sequence ID" value="KAH9487427.1"/>
    <property type="molecule type" value="Genomic_DNA"/>
</dbReference>
<name>A0ACB8HI32_PSICU</name>
<gene>
    <name evidence="1" type="ORF">JR316_0001502</name>
</gene>
<organism evidence="1 2">
    <name type="scientific">Psilocybe cubensis</name>
    <name type="common">Psychedelic mushroom</name>
    <name type="synonym">Stropharia cubensis</name>
    <dbReference type="NCBI Taxonomy" id="181762"/>
    <lineage>
        <taxon>Eukaryota</taxon>
        <taxon>Fungi</taxon>
        <taxon>Dikarya</taxon>
        <taxon>Basidiomycota</taxon>
        <taxon>Agaricomycotina</taxon>
        <taxon>Agaricomycetes</taxon>
        <taxon>Agaricomycetidae</taxon>
        <taxon>Agaricales</taxon>
        <taxon>Agaricineae</taxon>
        <taxon>Strophariaceae</taxon>
        <taxon>Psilocybe</taxon>
    </lineage>
</organism>
<evidence type="ECO:0000313" key="1">
    <source>
        <dbReference type="EMBL" id="KAH9487427.1"/>
    </source>
</evidence>
<keyword evidence="2" id="KW-1185">Reference proteome</keyword>